<dbReference type="Gene3D" id="4.10.60.10">
    <property type="entry name" value="Zinc finger, CCHC-type"/>
    <property type="match status" value="1"/>
</dbReference>
<evidence type="ECO:0000313" key="4">
    <source>
        <dbReference type="Proteomes" id="UP001249851"/>
    </source>
</evidence>
<dbReference type="Gene3D" id="1.10.340.70">
    <property type="match status" value="1"/>
</dbReference>
<dbReference type="PROSITE" id="PS50994">
    <property type="entry name" value="INTEGRASE"/>
    <property type="match status" value="1"/>
</dbReference>
<feature type="compositionally biased region" description="Basic and acidic residues" evidence="1">
    <location>
        <begin position="422"/>
        <end position="431"/>
    </location>
</feature>
<comment type="caution">
    <text evidence="3">The sequence shown here is derived from an EMBL/GenBank/DDBJ whole genome shotgun (WGS) entry which is preliminary data.</text>
</comment>
<dbReference type="PANTHER" id="PTHR37984">
    <property type="entry name" value="PROTEIN CBG26694"/>
    <property type="match status" value="1"/>
</dbReference>
<dbReference type="InterPro" id="IPR050951">
    <property type="entry name" value="Retrovirus_Pol_polyprotein"/>
</dbReference>
<evidence type="ECO:0000259" key="2">
    <source>
        <dbReference type="PROSITE" id="PS50994"/>
    </source>
</evidence>
<feature type="compositionally biased region" description="Basic and acidic residues" evidence="1">
    <location>
        <begin position="403"/>
        <end position="415"/>
    </location>
</feature>
<gene>
    <name evidence="3" type="ORF">P5673_009745</name>
</gene>
<feature type="domain" description="Integrase catalytic" evidence="2">
    <location>
        <begin position="582"/>
        <end position="669"/>
    </location>
</feature>
<evidence type="ECO:0000313" key="3">
    <source>
        <dbReference type="EMBL" id="KAK2566267.1"/>
    </source>
</evidence>
<dbReference type="InterPro" id="IPR001584">
    <property type="entry name" value="Integrase_cat-core"/>
</dbReference>
<reference evidence="3" key="1">
    <citation type="journal article" date="2023" name="G3 (Bethesda)">
        <title>Whole genome assembly and annotation of the endangered Caribbean coral Acropora cervicornis.</title>
        <authorList>
            <person name="Selwyn J.D."/>
            <person name="Vollmer S.V."/>
        </authorList>
    </citation>
    <scope>NUCLEOTIDE SEQUENCE</scope>
    <source>
        <strain evidence="3">K2</strain>
    </source>
</reference>
<dbReference type="CDD" id="cd05481">
    <property type="entry name" value="retropepsin_like_LTR_1"/>
    <property type="match status" value="1"/>
</dbReference>
<name>A0AAD9V9V8_ACRCE</name>
<protein>
    <recommendedName>
        <fullName evidence="2">Integrase catalytic domain-containing protein</fullName>
    </recommendedName>
</protein>
<dbReference type="Pfam" id="PF17921">
    <property type="entry name" value="Integrase_H2C2"/>
    <property type="match status" value="1"/>
</dbReference>
<dbReference type="EMBL" id="JARQWQ010000017">
    <property type="protein sequence ID" value="KAK2566267.1"/>
    <property type="molecule type" value="Genomic_DNA"/>
</dbReference>
<dbReference type="Gene3D" id="3.30.420.10">
    <property type="entry name" value="Ribonuclease H-like superfamily/Ribonuclease H"/>
    <property type="match status" value="1"/>
</dbReference>
<dbReference type="FunFam" id="1.10.340.70:FF:000003">
    <property type="entry name" value="Protein CBG25708"/>
    <property type="match status" value="1"/>
</dbReference>
<organism evidence="3 4">
    <name type="scientific">Acropora cervicornis</name>
    <name type="common">Staghorn coral</name>
    <dbReference type="NCBI Taxonomy" id="6130"/>
    <lineage>
        <taxon>Eukaryota</taxon>
        <taxon>Metazoa</taxon>
        <taxon>Cnidaria</taxon>
        <taxon>Anthozoa</taxon>
        <taxon>Hexacorallia</taxon>
        <taxon>Scleractinia</taxon>
        <taxon>Astrocoeniina</taxon>
        <taxon>Acroporidae</taxon>
        <taxon>Acropora</taxon>
    </lineage>
</organism>
<proteinExistence type="predicted"/>
<accession>A0AAD9V9V8</accession>
<dbReference type="Pfam" id="PF00665">
    <property type="entry name" value="rve"/>
    <property type="match status" value="1"/>
</dbReference>
<feature type="compositionally biased region" description="Polar residues" evidence="1">
    <location>
        <begin position="873"/>
        <end position="885"/>
    </location>
</feature>
<dbReference type="GO" id="GO:0003676">
    <property type="term" value="F:nucleic acid binding"/>
    <property type="evidence" value="ECO:0007669"/>
    <property type="project" value="InterPro"/>
</dbReference>
<evidence type="ECO:0000256" key="1">
    <source>
        <dbReference type="SAM" id="MobiDB-lite"/>
    </source>
</evidence>
<dbReference type="PANTHER" id="PTHR37984:SF7">
    <property type="entry name" value="INTEGRASE CATALYTIC DOMAIN-CONTAINING PROTEIN"/>
    <property type="match status" value="1"/>
</dbReference>
<dbReference type="Proteomes" id="UP001249851">
    <property type="component" value="Unassembled WGS sequence"/>
</dbReference>
<sequence length="885" mass="101050">MVGFEVPKMDWTPGPDLLTRFKRLRQKCELLLDGPLKSRDSTQKCKYVLLWSGDYGLDLFNTWTLTEEEQTDLKEYWTRFEDHVKPQANHILNRYYLRGLKQNNRPLATFLTEARLLIQSSGYPPNLHDELMRDTLVFGTDSEEVRRKCIARGNDLTFAKAKEIARTDEATQMQLKAMSDATPKGSKRHNNNPRQCYRCGDTSHTKGQHCPAIGVECFNCHKRCHFSKVCKSKTRPDVMTLKKEQPDDVTSECSSYDKVFLGTLETEDSSSTSVITSIEQRKHRNKVMTEIRVTTDAHDTHMVPLTCKIDSGAEVNVISKQDYDRLNSNPQHRHIGPTQCRITAYGGYTIKTLGTCPLYVHHNGSIKEIIFNVTDVPGPAMLGCKTCEELELVKFNCSLETSKEDKSTHPEEHTPYKSQQRTNEDRSRPDTQKCPPLDEMNFFNKFGDCFDGLGTFDMKLYHITLDPNAEPVIHAPQVVFGGWPQRREECPQSLHDYWNFREELTIEDGLVLKGDRIVIPPTLRPEVLNIIHQGHLGQEKCLLRARTSVFWPGITKEVINQVHQCDLGQKYQRKAAKEPILQPEPPNRACERLSSDLFQLKGQQYFILTDQYSRFPVIRRLTSTTSSAVINHLKSIFAEHGIPMQLLTDNGPQYSSAEFKHFMNVYGTMENILQKCHETKEDPYLAVLSYRATPLDHQLKSPAELLTNRKFKTRLFLCQRALLNSADHEAVKTKFITRQQKQAHYYNKNSGPSKKPLETDQPIRMYAHHSQTWEPRVVIKPAKHPRSYVIRSSTTGATYRRTRSRLKPDTTAVSDSQHEQMETPLYQGQLATSPAPIGLTQTSLKDCMADDRASPTDVPGRTSGTAGGYVTRSGRTVTPTQRLDL</sequence>
<dbReference type="InterPro" id="IPR012337">
    <property type="entry name" value="RNaseH-like_sf"/>
</dbReference>
<dbReference type="SUPFAM" id="SSF53098">
    <property type="entry name" value="Ribonuclease H-like"/>
    <property type="match status" value="1"/>
</dbReference>
<dbReference type="InterPro" id="IPR036397">
    <property type="entry name" value="RNaseH_sf"/>
</dbReference>
<feature type="region of interest" description="Disordered" evidence="1">
    <location>
        <begin position="403"/>
        <end position="436"/>
    </location>
</feature>
<reference evidence="3" key="2">
    <citation type="journal article" date="2023" name="Science">
        <title>Genomic signatures of disease resistance in endangered staghorn corals.</title>
        <authorList>
            <person name="Vollmer S.V."/>
            <person name="Selwyn J.D."/>
            <person name="Despard B.A."/>
            <person name="Roesel C.L."/>
        </authorList>
    </citation>
    <scope>NUCLEOTIDE SEQUENCE</scope>
    <source>
        <strain evidence="3">K2</strain>
    </source>
</reference>
<dbReference type="GO" id="GO:0015074">
    <property type="term" value="P:DNA integration"/>
    <property type="evidence" value="ECO:0007669"/>
    <property type="project" value="InterPro"/>
</dbReference>
<feature type="region of interest" description="Disordered" evidence="1">
    <location>
        <begin position="849"/>
        <end position="885"/>
    </location>
</feature>
<dbReference type="InterPro" id="IPR041588">
    <property type="entry name" value="Integrase_H2C2"/>
</dbReference>
<dbReference type="AlphaFoldDB" id="A0AAD9V9V8"/>
<keyword evidence="4" id="KW-1185">Reference proteome</keyword>